<name>A0AAD7HDI4_9AGAR</name>
<sequence length="198" mass="21801">MSAEGRHAVTVAWNELLIADHLELIAAATPPAIQYPGSLKTRSHFFWRNHRVCGGGEEYGVRPLGPDVCRMPIYPVDASPDLWPNLWLNFFHPFRDYLPVTSGTAGCFLHATIILSLAGHGGTSTLIRWAPGVRRILVLAWSILGDRFFKDFNRKEIVDVVGGTIHDLALITTTSDAPLPTQLIPQSKWSEGGGGYQT</sequence>
<accession>A0AAD7HDI4</accession>
<evidence type="ECO:0000313" key="2">
    <source>
        <dbReference type="Proteomes" id="UP001215598"/>
    </source>
</evidence>
<protein>
    <submittedName>
        <fullName evidence="1">Uncharacterized protein</fullName>
    </submittedName>
</protein>
<gene>
    <name evidence="1" type="ORF">B0H16DRAFT_1740279</name>
</gene>
<organism evidence="1 2">
    <name type="scientific">Mycena metata</name>
    <dbReference type="NCBI Taxonomy" id="1033252"/>
    <lineage>
        <taxon>Eukaryota</taxon>
        <taxon>Fungi</taxon>
        <taxon>Dikarya</taxon>
        <taxon>Basidiomycota</taxon>
        <taxon>Agaricomycotina</taxon>
        <taxon>Agaricomycetes</taxon>
        <taxon>Agaricomycetidae</taxon>
        <taxon>Agaricales</taxon>
        <taxon>Marasmiineae</taxon>
        <taxon>Mycenaceae</taxon>
        <taxon>Mycena</taxon>
    </lineage>
</organism>
<dbReference type="AlphaFoldDB" id="A0AAD7HDI4"/>
<dbReference type="EMBL" id="JARKIB010000270">
    <property type="protein sequence ID" value="KAJ7717967.1"/>
    <property type="molecule type" value="Genomic_DNA"/>
</dbReference>
<proteinExistence type="predicted"/>
<keyword evidence="2" id="KW-1185">Reference proteome</keyword>
<comment type="caution">
    <text evidence="1">The sequence shown here is derived from an EMBL/GenBank/DDBJ whole genome shotgun (WGS) entry which is preliminary data.</text>
</comment>
<evidence type="ECO:0000313" key="1">
    <source>
        <dbReference type="EMBL" id="KAJ7717967.1"/>
    </source>
</evidence>
<reference evidence="1" key="1">
    <citation type="submission" date="2023-03" db="EMBL/GenBank/DDBJ databases">
        <title>Massive genome expansion in bonnet fungi (Mycena s.s.) driven by repeated elements and novel gene families across ecological guilds.</title>
        <authorList>
            <consortium name="Lawrence Berkeley National Laboratory"/>
            <person name="Harder C.B."/>
            <person name="Miyauchi S."/>
            <person name="Viragh M."/>
            <person name="Kuo A."/>
            <person name="Thoen E."/>
            <person name="Andreopoulos B."/>
            <person name="Lu D."/>
            <person name="Skrede I."/>
            <person name="Drula E."/>
            <person name="Henrissat B."/>
            <person name="Morin E."/>
            <person name="Kohler A."/>
            <person name="Barry K."/>
            <person name="LaButti K."/>
            <person name="Morin E."/>
            <person name="Salamov A."/>
            <person name="Lipzen A."/>
            <person name="Mereny Z."/>
            <person name="Hegedus B."/>
            <person name="Baldrian P."/>
            <person name="Stursova M."/>
            <person name="Weitz H."/>
            <person name="Taylor A."/>
            <person name="Grigoriev I.V."/>
            <person name="Nagy L.G."/>
            <person name="Martin F."/>
            <person name="Kauserud H."/>
        </authorList>
    </citation>
    <scope>NUCLEOTIDE SEQUENCE</scope>
    <source>
        <strain evidence="1">CBHHK182m</strain>
    </source>
</reference>
<dbReference type="Proteomes" id="UP001215598">
    <property type="component" value="Unassembled WGS sequence"/>
</dbReference>